<evidence type="ECO:0000313" key="6">
    <source>
        <dbReference type="Proteomes" id="UP000582487"/>
    </source>
</evidence>
<evidence type="ECO:0000313" key="5">
    <source>
        <dbReference type="Proteomes" id="UP000575397"/>
    </source>
</evidence>
<evidence type="ECO:0000313" key="7">
    <source>
        <dbReference type="Proteomes" id="UP001209486"/>
    </source>
</evidence>
<reference evidence="2 7" key="1">
    <citation type="submission" date="2019-08" db="EMBL/GenBank/DDBJ databases">
        <title>Comparison of rpoB and gyrB Sequences from Mobiluncus Species and Development of a Multiplex PCR Method for Clinical Detection of Mobiluncus curtisii and Mobiluncus mulieris.</title>
        <authorList>
            <person name="Yang L."/>
            <person name="Shen Y."/>
            <person name="Xu G."/>
            <person name="Shu L.-B."/>
            <person name="Hu J."/>
            <person name="Zhang R."/>
            <person name="Wang Y."/>
            <person name="Zhou H.-W."/>
            <person name="Zhang X."/>
        </authorList>
    </citation>
    <scope>NUCLEOTIDE SEQUENCE [LARGE SCALE GENOMIC DNA]</scope>
    <source>
        <strain evidence="2 7">M26</strain>
    </source>
</reference>
<gene>
    <name evidence="2" type="ORF">FYZ43_10165</name>
    <name evidence="3" type="ORF">HHJ74_09670</name>
    <name evidence="4" type="ORF">HHJ77_09610</name>
</gene>
<keyword evidence="1" id="KW-1133">Transmembrane helix</keyword>
<dbReference type="AlphaFoldDB" id="A0A7Y0UVE1"/>
<dbReference type="Proteomes" id="UP000582487">
    <property type="component" value="Unassembled WGS sequence"/>
</dbReference>
<protein>
    <submittedName>
        <fullName evidence="4">Uncharacterized protein</fullName>
    </submittedName>
</protein>
<sequence length="154" mass="17448">MEGTSMKDTAKVTFSILGAFVVIVVGIFLGVRAYDTPVSFFEDTYGMHLPARCKIISYESNIGFPGDGWKFLLIKVKHPESTIGTDLDPERFTTRKLNDYERSIITGVKNNLSPKVLLPDDIIVTFRTVHLYDDKAVIIYNKTEQTYAIYQDIN</sequence>
<accession>A0A7Y0UVE1</accession>
<keyword evidence="1" id="KW-0812">Transmembrane</keyword>
<evidence type="ECO:0000256" key="1">
    <source>
        <dbReference type="SAM" id="Phobius"/>
    </source>
</evidence>
<keyword evidence="1" id="KW-0472">Membrane</keyword>
<dbReference type="EMBL" id="JABCUS010000024">
    <property type="protein sequence ID" value="NMX04164.1"/>
    <property type="molecule type" value="Genomic_DNA"/>
</dbReference>
<evidence type="ECO:0000313" key="2">
    <source>
        <dbReference type="EMBL" id="MCU9969736.1"/>
    </source>
</evidence>
<comment type="caution">
    <text evidence="4">The sequence shown here is derived from an EMBL/GenBank/DDBJ whole genome shotgun (WGS) entry which is preliminary data.</text>
</comment>
<proteinExistence type="predicted"/>
<name>A0A7Y0UVE1_9ACTO</name>
<organism evidence="4 5">
    <name type="scientific">Mobiluncus mulieris</name>
    <dbReference type="NCBI Taxonomy" id="2052"/>
    <lineage>
        <taxon>Bacteria</taxon>
        <taxon>Bacillati</taxon>
        <taxon>Actinomycetota</taxon>
        <taxon>Actinomycetes</taxon>
        <taxon>Actinomycetales</taxon>
        <taxon>Actinomycetaceae</taxon>
        <taxon>Mobiluncus</taxon>
    </lineage>
</organism>
<evidence type="ECO:0000313" key="4">
    <source>
        <dbReference type="EMBL" id="NMX04164.1"/>
    </source>
</evidence>
<dbReference type="EMBL" id="VSZY01000023">
    <property type="protein sequence ID" value="MCU9969736.1"/>
    <property type="molecule type" value="Genomic_DNA"/>
</dbReference>
<dbReference type="Proteomes" id="UP000575397">
    <property type="component" value="Unassembled WGS sequence"/>
</dbReference>
<dbReference type="Proteomes" id="UP001209486">
    <property type="component" value="Unassembled WGS sequence"/>
</dbReference>
<evidence type="ECO:0000313" key="3">
    <source>
        <dbReference type="EMBL" id="NMW93945.1"/>
    </source>
</evidence>
<dbReference type="EMBL" id="JABCUV010000013">
    <property type="protein sequence ID" value="NMW93945.1"/>
    <property type="molecule type" value="Genomic_DNA"/>
</dbReference>
<feature type="transmembrane region" description="Helical" evidence="1">
    <location>
        <begin position="12"/>
        <end position="31"/>
    </location>
</feature>
<reference evidence="5 6" key="2">
    <citation type="submission" date="2020-04" db="EMBL/GenBank/DDBJ databases">
        <title>Antimicrobial susceptibility and clonality of vaginal-derived multi-drug resistant Mobiluncus isolates in China.</title>
        <authorList>
            <person name="Zhang X."/>
        </authorList>
    </citation>
    <scope>NUCLEOTIDE SEQUENCE [LARGE SCALE GENOMIC DNA]</scope>
    <source>
        <strain evidence="4 5">12</strain>
        <strain evidence="3 6">7</strain>
    </source>
</reference>